<gene>
    <name evidence="8" type="ORF">MNB_SV-4-433</name>
</gene>
<dbReference type="GO" id="GO:0071555">
    <property type="term" value="P:cell wall organization"/>
    <property type="evidence" value="ECO:0007669"/>
    <property type="project" value="UniProtKB-KW"/>
</dbReference>
<dbReference type="InterPro" id="IPR038063">
    <property type="entry name" value="Transpep_catalytic_dom"/>
</dbReference>
<evidence type="ECO:0000256" key="1">
    <source>
        <dbReference type="ARBA" id="ARBA00004752"/>
    </source>
</evidence>
<keyword evidence="6" id="KW-0812">Transmembrane</keyword>
<dbReference type="Pfam" id="PF03734">
    <property type="entry name" value="YkuD"/>
    <property type="match status" value="1"/>
</dbReference>
<evidence type="ECO:0000256" key="3">
    <source>
        <dbReference type="ARBA" id="ARBA00022960"/>
    </source>
</evidence>
<evidence type="ECO:0000259" key="7">
    <source>
        <dbReference type="PROSITE" id="PS52029"/>
    </source>
</evidence>
<dbReference type="SUPFAM" id="SSF141523">
    <property type="entry name" value="L,D-transpeptidase catalytic domain-like"/>
    <property type="match status" value="1"/>
</dbReference>
<keyword evidence="6" id="KW-0472">Membrane</keyword>
<keyword evidence="2" id="KW-0808">Transferase</keyword>
<sequence>MGKRIWLVIVDILILGLLFVSLILFYLYPLLYTLPKQVSISQRDTKCIQKLPKTDLSVEGNLSLTLTKALDADGNISSKSLRLEEILHISQEVAMQAYLEEAQYRFTPLQTRLEATGTYKGDPLFIRIFKKEALLEVWIKKDERYVHLKDYAICAYSGHLGPKLKEGDKQAPEGFYRVYPKQLNPHSKFHLAFNLGYPNAYDRAHRRTGSYLMVHGNCVSVGCYAMTDAKIEEIYGLVEAALKAGEVCVPVHIFPFRMEDETMDAYSESRWYDFWMELKAGYDYFELEEVPPRVEVEEGHYVILAPE</sequence>
<evidence type="ECO:0000256" key="4">
    <source>
        <dbReference type="ARBA" id="ARBA00022984"/>
    </source>
</evidence>
<dbReference type="InterPro" id="IPR005490">
    <property type="entry name" value="LD_TPept_cat_dom"/>
</dbReference>
<dbReference type="PANTHER" id="PTHR36699:SF1">
    <property type="entry name" value="L,D-TRANSPEPTIDASE YAFK-RELATED"/>
    <property type="match status" value="1"/>
</dbReference>
<evidence type="ECO:0000256" key="6">
    <source>
        <dbReference type="SAM" id="Phobius"/>
    </source>
</evidence>
<dbReference type="EMBL" id="FPIB01000026">
    <property type="protein sequence ID" value="SFV90879.1"/>
    <property type="molecule type" value="Genomic_DNA"/>
</dbReference>
<dbReference type="GO" id="GO:0009252">
    <property type="term" value="P:peptidoglycan biosynthetic process"/>
    <property type="evidence" value="ECO:0007669"/>
    <property type="project" value="UniProtKB-UniPathway"/>
</dbReference>
<keyword evidence="3" id="KW-0133">Cell shape</keyword>
<keyword evidence="6" id="KW-1133">Transmembrane helix</keyword>
<evidence type="ECO:0000256" key="5">
    <source>
        <dbReference type="ARBA" id="ARBA00023316"/>
    </source>
</evidence>
<dbReference type="PANTHER" id="PTHR36699">
    <property type="entry name" value="LD-TRANSPEPTIDASE"/>
    <property type="match status" value="1"/>
</dbReference>
<protein>
    <submittedName>
        <fullName evidence="8">Probable exported protein STY0357</fullName>
    </submittedName>
</protein>
<keyword evidence="4" id="KW-0573">Peptidoglycan synthesis</keyword>
<feature type="domain" description="L,D-TPase catalytic" evidence="7">
    <location>
        <begin position="124"/>
        <end position="254"/>
    </location>
</feature>
<proteinExistence type="predicted"/>
<feature type="transmembrane region" description="Helical" evidence="6">
    <location>
        <begin position="7"/>
        <end position="28"/>
    </location>
</feature>
<evidence type="ECO:0000313" key="8">
    <source>
        <dbReference type="EMBL" id="SFV90879.1"/>
    </source>
</evidence>
<dbReference type="PROSITE" id="PS52029">
    <property type="entry name" value="LD_TPASE"/>
    <property type="match status" value="1"/>
</dbReference>
<dbReference type="GO" id="GO:0008360">
    <property type="term" value="P:regulation of cell shape"/>
    <property type="evidence" value="ECO:0007669"/>
    <property type="project" value="UniProtKB-KW"/>
</dbReference>
<dbReference type="CDD" id="cd16913">
    <property type="entry name" value="YkuD_like"/>
    <property type="match status" value="1"/>
</dbReference>
<reference evidence="8" key="1">
    <citation type="submission" date="2016-10" db="EMBL/GenBank/DDBJ databases">
        <authorList>
            <person name="de Groot N.N."/>
        </authorList>
    </citation>
    <scope>NUCLEOTIDE SEQUENCE</scope>
</reference>
<keyword evidence="5" id="KW-0961">Cell wall biogenesis/degradation</keyword>
<dbReference type="AlphaFoldDB" id="A0A1W1EAE5"/>
<accession>A0A1W1EAE5</accession>
<organism evidence="8">
    <name type="scientific">hydrothermal vent metagenome</name>
    <dbReference type="NCBI Taxonomy" id="652676"/>
    <lineage>
        <taxon>unclassified sequences</taxon>
        <taxon>metagenomes</taxon>
        <taxon>ecological metagenomes</taxon>
    </lineage>
</organism>
<dbReference type="GO" id="GO:0016740">
    <property type="term" value="F:transferase activity"/>
    <property type="evidence" value="ECO:0007669"/>
    <property type="project" value="UniProtKB-KW"/>
</dbReference>
<evidence type="ECO:0000256" key="2">
    <source>
        <dbReference type="ARBA" id="ARBA00022679"/>
    </source>
</evidence>
<comment type="pathway">
    <text evidence="1">Cell wall biogenesis; peptidoglycan biosynthesis.</text>
</comment>
<name>A0A1W1EAE5_9ZZZZ</name>
<dbReference type="UniPathway" id="UPA00219"/>